<dbReference type="InterPro" id="IPR036412">
    <property type="entry name" value="HAD-like_sf"/>
</dbReference>
<evidence type="ECO:0000256" key="4">
    <source>
        <dbReference type="ARBA" id="ARBA00022692"/>
    </source>
</evidence>
<evidence type="ECO:0000256" key="10">
    <source>
        <dbReference type="SAM" id="Phobius"/>
    </source>
</evidence>
<dbReference type="Pfam" id="PF00689">
    <property type="entry name" value="Cation_ATPase_C"/>
    <property type="match status" value="1"/>
</dbReference>
<feature type="transmembrane region" description="Helical" evidence="10">
    <location>
        <begin position="690"/>
        <end position="712"/>
    </location>
</feature>
<accession>A0ABV4E695</accession>
<dbReference type="InterPro" id="IPR059000">
    <property type="entry name" value="ATPase_P-type_domA"/>
</dbReference>
<dbReference type="Pfam" id="PF00122">
    <property type="entry name" value="E1-E2_ATPase"/>
    <property type="match status" value="1"/>
</dbReference>
<dbReference type="Gene3D" id="2.70.150.10">
    <property type="entry name" value="Calcium-transporting ATPase, cytoplasmic transduction domain A"/>
    <property type="match status" value="1"/>
</dbReference>
<keyword evidence="6" id="KW-0547">Nucleotide-binding</keyword>
<dbReference type="PANTHER" id="PTHR43294:SF21">
    <property type="entry name" value="CATION TRANSPORTING ATPASE"/>
    <property type="match status" value="1"/>
</dbReference>
<evidence type="ECO:0000256" key="9">
    <source>
        <dbReference type="ARBA" id="ARBA00023136"/>
    </source>
</evidence>
<feature type="transmembrane region" description="Helical" evidence="10">
    <location>
        <begin position="55"/>
        <end position="73"/>
    </location>
</feature>
<reference evidence="12 13" key="1">
    <citation type="submission" date="2024-07" db="EMBL/GenBank/DDBJ databases">
        <authorList>
            <person name="Hebao G."/>
        </authorList>
    </citation>
    <scope>NUCLEOTIDE SEQUENCE [LARGE SCALE GENOMIC DNA]</scope>
    <source>
        <strain evidence="12 13">ACCC 02193</strain>
    </source>
</reference>
<keyword evidence="13" id="KW-1185">Reference proteome</keyword>
<dbReference type="InterPro" id="IPR023298">
    <property type="entry name" value="ATPase_P-typ_TM_dom_sf"/>
</dbReference>
<feature type="transmembrane region" description="Helical" evidence="10">
    <location>
        <begin position="789"/>
        <end position="808"/>
    </location>
</feature>
<keyword evidence="7" id="KW-0067">ATP-binding</keyword>
<keyword evidence="8 10" id="KW-1133">Transmembrane helix</keyword>
<dbReference type="Gene3D" id="3.40.50.1000">
    <property type="entry name" value="HAD superfamily/HAD-like"/>
    <property type="match status" value="1"/>
</dbReference>
<evidence type="ECO:0000313" key="12">
    <source>
        <dbReference type="EMBL" id="MEY8770437.1"/>
    </source>
</evidence>
<dbReference type="SUPFAM" id="SSF81660">
    <property type="entry name" value="Metal cation-transporting ATPase, ATP-binding domain N"/>
    <property type="match status" value="1"/>
</dbReference>
<keyword evidence="4 10" id="KW-0812">Transmembrane</keyword>
<feature type="transmembrane region" description="Helical" evidence="10">
    <location>
        <begin position="758"/>
        <end position="777"/>
    </location>
</feature>
<feature type="transmembrane region" description="Helical" evidence="10">
    <location>
        <begin position="79"/>
        <end position="98"/>
    </location>
</feature>
<dbReference type="InterPro" id="IPR001757">
    <property type="entry name" value="P_typ_ATPase"/>
</dbReference>
<feature type="transmembrane region" description="Helical" evidence="10">
    <location>
        <begin position="828"/>
        <end position="849"/>
    </location>
</feature>
<evidence type="ECO:0000256" key="3">
    <source>
        <dbReference type="ARBA" id="ARBA00022475"/>
    </source>
</evidence>
<feature type="transmembrane region" description="Helical" evidence="10">
    <location>
        <begin position="861"/>
        <end position="878"/>
    </location>
</feature>
<dbReference type="Gene3D" id="1.20.1110.10">
    <property type="entry name" value="Calcium-transporting ATPase, transmembrane domain"/>
    <property type="match status" value="1"/>
</dbReference>
<proteinExistence type="inferred from homology"/>
<feature type="transmembrane region" description="Helical" evidence="10">
    <location>
        <begin position="718"/>
        <end position="737"/>
    </location>
</feature>
<evidence type="ECO:0000256" key="7">
    <source>
        <dbReference type="ARBA" id="ARBA00022840"/>
    </source>
</evidence>
<keyword evidence="3" id="KW-1003">Cell membrane</keyword>
<dbReference type="SMART" id="SM00831">
    <property type="entry name" value="Cation_ATPase_N"/>
    <property type="match status" value="1"/>
</dbReference>
<dbReference type="Proteomes" id="UP001565243">
    <property type="component" value="Unassembled WGS sequence"/>
</dbReference>
<dbReference type="InterPro" id="IPR050510">
    <property type="entry name" value="Cation_transp_ATPase_P-type"/>
</dbReference>
<dbReference type="Pfam" id="PF13246">
    <property type="entry name" value="Cation_ATPase"/>
    <property type="match status" value="1"/>
</dbReference>
<dbReference type="InterPro" id="IPR023214">
    <property type="entry name" value="HAD_sf"/>
</dbReference>
<organism evidence="12 13">
    <name type="scientific">Erwinia aeris</name>
    <dbReference type="NCBI Taxonomy" id="3239803"/>
    <lineage>
        <taxon>Bacteria</taxon>
        <taxon>Pseudomonadati</taxon>
        <taxon>Pseudomonadota</taxon>
        <taxon>Gammaproteobacteria</taxon>
        <taxon>Enterobacterales</taxon>
        <taxon>Erwiniaceae</taxon>
        <taxon>Erwinia</taxon>
    </lineage>
</organism>
<dbReference type="RefSeq" id="WP_369895269.1">
    <property type="nucleotide sequence ID" value="NZ_JBGFFX010000003.1"/>
</dbReference>
<comment type="subcellular location">
    <subcellularLocation>
        <location evidence="1">Cell membrane</location>
        <topology evidence="1">Multi-pass membrane protein</topology>
    </subcellularLocation>
</comment>
<dbReference type="PRINTS" id="PR00120">
    <property type="entry name" value="HATPASE"/>
</dbReference>
<comment type="caution">
    <text evidence="12">The sequence shown here is derived from an EMBL/GenBank/DDBJ whole genome shotgun (WGS) entry which is preliminary data.</text>
</comment>
<feature type="transmembrane region" description="Helical" evidence="10">
    <location>
        <begin position="274"/>
        <end position="300"/>
    </location>
</feature>
<keyword evidence="9 10" id="KW-0472">Membrane</keyword>
<evidence type="ECO:0000256" key="2">
    <source>
        <dbReference type="ARBA" id="ARBA00005675"/>
    </source>
</evidence>
<dbReference type="EMBL" id="JBGFFX010000003">
    <property type="protein sequence ID" value="MEY8770437.1"/>
    <property type="molecule type" value="Genomic_DNA"/>
</dbReference>
<dbReference type="SUPFAM" id="SSF81653">
    <property type="entry name" value="Calcium ATPase, transduction domain A"/>
    <property type="match status" value="1"/>
</dbReference>
<evidence type="ECO:0000259" key="11">
    <source>
        <dbReference type="SMART" id="SM00831"/>
    </source>
</evidence>
<dbReference type="PRINTS" id="PR00119">
    <property type="entry name" value="CATATPASE"/>
</dbReference>
<dbReference type="SUPFAM" id="SSF56784">
    <property type="entry name" value="HAD-like"/>
    <property type="match status" value="1"/>
</dbReference>
<evidence type="ECO:0000256" key="8">
    <source>
        <dbReference type="ARBA" id="ARBA00022989"/>
    </source>
</evidence>
<feature type="transmembrane region" description="Helical" evidence="10">
    <location>
        <begin position="244"/>
        <end position="262"/>
    </location>
</feature>
<feature type="domain" description="Cation-transporting P-type ATPase N-terminal" evidence="11">
    <location>
        <begin position="9"/>
        <end position="78"/>
    </location>
</feature>
<gene>
    <name evidence="12" type="ORF">AB6T85_08370</name>
</gene>
<dbReference type="InterPro" id="IPR008250">
    <property type="entry name" value="ATPase_P-typ_transduc_dom_A_sf"/>
</dbReference>
<evidence type="ECO:0000313" key="13">
    <source>
        <dbReference type="Proteomes" id="UP001565243"/>
    </source>
</evidence>
<dbReference type="Pfam" id="PF00690">
    <property type="entry name" value="Cation_ATPase_N"/>
    <property type="match status" value="1"/>
</dbReference>
<sequence>MQKLKSPPAWYRYDAAGVIKRMQSHESGLSAEEAQKRLVGLGPNTLPPRRRRCPLMRLLTAPICVLLLASVLTAVTEHWLDTGVILVVILLNLLANWLQQNATQSSPDLADGFPDRASVRREGNILQVDTRSLVPGDIIMLGAGDKVPADLRLIEAQNLRVDESMLTGEATAVAKQTAATEGERPAEVRSNMLFCGSTLVSGCATGIAVATGAKTQLGRIEAALCSVRPRRTPQLRSFDRLGNGFWLLMVTLIAFLFFYALLRHSLPMQGLMQTLAGLAVAAVPAGLPMIIVLALALSIWRLRKMNIAVRHLSTAETLGALSVVCCDKTHSLTMNEMTVRALILHEETIRVEGNGYQPTGRFLQDKDCSVIAPAVHARLRDLLRNMDLCSDSTLLKDEGKNWRITGEPTQAALKVAAAKAHLPERAALLLDKLPFDELRKYQATRYLVDGESYILALGEPEALLRICDFQQTGQGLEALDVAWWQQQIAHHAAEGLHLIASACRPADKNQAALCHDDLQNGLIFCGIAAMIDPPRPEAARAIVDCQRAGIRVKMLADDPVATALAIGRMTGIGGSHSELTGRQLERMSDIELARVVDRYDIFVGMTPAHRQRLVAALQSQGEVVGITGNGAQDIPALKQADVGIATQAANGGVTKAIADLVLPDNHFAALISAVQEGQRLRDGLKKAGRFMLPICLSQTLLFIAALLAGKFIPIAPLQVLWINVAASVTLAVSLISGKTASTPVCSRPRKASHSAQGCRFWHLGFTGVTIMLSAFVTELWLQSRGYEPKFIHAVLLQTLIVAQWVWLLNCREPARSSLNTGLLKDYGFWLASALLALLQLALFGLPVMQSLFATVPLPQEIWLLTLAVGALLFAVFELEKMLTRRRQQSAIEQWHPAE</sequence>
<dbReference type="InterPro" id="IPR004014">
    <property type="entry name" value="ATPase_P-typ_cation-transptr_N"/>
</dbReference>
<dbReference type="InterPro" id="IPR023299">
    <property type="entry name" value="ATPase_P-typ_cyto_dom_N"/>
</dbReference>
<dbReference type="InterPro" id="IPR006068">
    <property type="entry name" value="ATPase_P-typ_cation-transptr_C"/>
</dbReference>
<dbReference type="SUPFAM" id="SSF81665">
    <property type="entry name" value="Calcium ATPase, transmembrane domain M"/>
    <property type="match status" value="1"/>
</dbReference>
<evidence type="ECO:0000256" key="6">
    <source>
        <dbReference type="ARBA" id="ARBA00022741"/>
    </source>
</evidence>
<keyword evidence="5" id="KW-0479">Metal-binding</keyword>
<protein>
    <submittedName>
        <fullName evidence="12">Cation transporting ATPase C-terminal domain-containing protein</fullName>
    </submittedName>
</protein>
<comment type="similarity">
    <text evidence="2">Belongs to the cation transport ATPase (P-type) (TC 3.A.3) family. Type IIA subfamily.</text>
</comment>
<evidence type="ECO:0000256" key="1">
    <source>
        <dbReference type="ARBA" id="ARBA00004651"/>
    </source>
</evidence>
<evidence type="ECO:0000256" key="5">
    <source>
        <dbReference type="ARBA" id="ARBA00022723"/>
    </source>
</evidence>
<dbReference type="Gene3D" id="3.40.1110.10">
    <property type="entry name" value="Calcium-transporting ATPase, cytoplasmic domain N"/>
    <property type="match status" value="1"/>
</dbReference>
<name>A0ABV4E695_9GAMM</name>
<dbReference type="PANTHER" id="PTHR43294">
    <property type="entry name" value="SODIUM/POTASSIUM-TRANSPORTING ATPASE SUBUNIT ALPHA"/>
    <property type="match status" value="1"/>
</dbReference>